<keyword evidence="2" id="KW-1185">Reference proteome</keyword>
<dbReference type="RefSeq" id="WP_197279162.1">
    <property type="nucleotide sequence ID" value="NZ_CVRS01000100.1"/>
</dbReference>
<gene>
    <name evidence="1" type="ORF">RIL183_31261</name>
</gene>
<evidence type="ECO:0000313" key="2">
    <source>
        <dbReference type="Proteomes" id="UP000049828"/>
    </source>
</evidence>
<protein>
    <submittedName>
        <fullName evidence="1">Uncharacterized protein</fullName>
    </submittedName>
</protein>
<accession>A0A0M6WWX3</accession>
<organism evidence="1 2">
    <name type="scientific">Roseburia inulinivorans</name>
    <dbReference type="NCBI Taxonomy" id="360807"/>
    <lineage>
        <taxon>Bacteria</taxon>
        <taxon>Bacillati</taxon>
        <taxon>Bacillota</taxon>
        <taxon>Clostridia</taxon>
        <taxon>Lachnospirales</taxon>
        <taxon>Lachnospiraceae</taxon>
        <taxon>Roseburia</taxon>
    </lineage>
</organism>
<dbReference type="Pfam" id="PF14076">
    <property type="entry name" value="DUF4258"/>
    <property type="match status" value="1"/>
</dbReference>
<reference evidence="2" key="1">
    <citation type="submission" date="2015-05" db="EMBL/GenBank/DDBJ databases">
        <authorList>
            <consortium name="Pathogen Informatics"/>
        </authorList>
    </citation>
    <scope>NUCLEOTIDE SEQUENCE [LARGE SCALE GENOMIC DNA]</scope>
    <source>
        <strain evidence="2">L1-83</strain>
    </source>
</reference>
<dbReference type="Proteomes" id="UP000049828">
    <property type="component" value="Unassembled WGS sequence"/>
</dbReference>
<dbReference type="AlphaFoldDB" id="A0A0M6WWX3"/>
<dbReference type="EMBL" id="CVRS01000100">
    <property type="protein sequence ID" value="CRL42252.1"/>
    <property type="molecule type" value="Genomic_DNA"/>
</dbReference>
<sequence length="218" mass="23785">MLAKHADEAGAWLHGVKVFRYSDETAEAVASGEKLLKESGTVYESFADMMSPDDAAKYLDFLENGSREGLTSAELAGVEKADALLVSQKVGYEDVWDLRNAGDVLESGSKGGTSILAQYGDDFGKMGTYVANPNIKVDWTQYAEHAAERMQQRGMTQEMVNNIVKNGKVLSQNNGNKFAYITQEGVAIVSKEGKLITAWSSEDFDSSMLEIISKLFGK</sequence>
<name>A0A0M6WWX3_9FIRM</name>
<evidence type="ECO:0000313" key="1">
    <source>
        <dbReference type="EMBL" id="CRL42252.1"/>
    </source>
</evidence>
<dbReference type="InterPro" id="IPR025354">
    <property type="entry name" value="DUF4258"/>
</dbReference>
<proteinExistence type="predicted"/>